<evidence type="ECO:0000313" key="4">
    <source>
        <dbReference type="EMBL" id="CAD7078445.1"/>
    </source>
</evidence>
<dbReference type="AlphaFoldDB" id="A0A7R8UCV8"/>
<dbReference type="Proteomes" id="UP000594454">
    <property type="component" value="Chromosome 1"/>
</dbReference>
<organism evidence="4 5">
    <name type="scientific">Hermetia illucens</name>
    <name type="common">Black soldier fly</name>
    <dbReference type="NCBI Taxonomy" id="343691"/>
    <lineage>
        <taxon>Eukaryota</taxon>
        <taxon>Metazoa</taxon>
        <taxon>Ecdysozoa</taxon>
        <taxon>Arthropoda</taxon>
        <taxon>Hexapoda</taxon>
        <taxon>Insecta</taxon>
        <taxon>Pterygota</taxon>
        <taxon>Neoptera</taxon>
        <taxon>Endopterygota</taxon>
        <taxon>Diptera</taxon>
        <taxon>Brachycera</taxon>
        <taxon>Stratiomyomorpha</taxon>
        <taxon>Stratiomyidae</taxon>
        <taxon>Hermetiinae</taxon>
        <taxon>Hermetia</taxon>
    </lineage>
</organism>
<keyword evidence="1" id="KW-0175">Coiled coil</keyword>
<proteinExistence type="predicted"/>
<evidence type="ECO:0000313" key="5">
    <source>
        <dbReference type="Proteomes" id="UP000594454"/>
    </source>
</evidence>
<gene>
    <name evidence="4" type="ORF">HERILL_LOCUS1713</name>
</gene>
<reference evidence="4 5" key="1">
    <citation type="submission" date="2020-11" db="EMBL/GenBank/DDBJ databases">
        <authorList>
            <person name="Wallbank WR R."/>
            <person name="Pardo Diaz C."/>
            <person name="Kozak K."/>
            <person name="Martin S."/>
            <person name="Jiggins C."/>
            <person name="Moest M."/>
            <person name="Warren A I."/>
            <person name="Generalovic N T."/>
            <person name="Byers J.R.P. K."/>
            <person name="Montejo-Kovacevich G."/>
            <person name="Yen C E."/>
        </authorList>
    </citation>
    <scope>NUCLEOTIDE SEQUENCE [LARGE SCALE GENOMIC DNA]</scope>
</reference>
<evidence type="ECO:0000256" key="2">
    <source>
        <dbReference type="SAM" id="MobiDB-lite"/>
    </source>
</evidence>
<feature type="compositionally biased region" description="Basic and acidic residues" evidence="2">
    <location>
        <begin position="223"/>
        <end position="240"/>
    </location>
</feature>
<dbReference type="PANTHER" id="PTHR47080:SF1">
    <property type="entry name" value="CHROMOSOME 16 OPEN READING FRAME 96"/>
    <property type="match status" value="1"/>
</dbReference>
<keyword evidence="5" id="KW-1185">Reference proteome</keyword>
<protein>
    <recommendedName>
        <fullName evidence="3">DUF4795 domain-containing protein</fullName>
    </recommendedName>
</protein>
<feature type="region of interest" description="Disordered" evidence="2">
    <location>
        <begin position="210"/>
        <end position="240"/>
    </location>
</feature>
<evidence type="ECO:0000259" key="3">
    <source>
        <dbReference type="Pfam" id="PF16043"/>
    </source>
</evidence>
<feature type="coiled-coil region" evidence="1">
    <location>
        <begin position="168"/>
        <end position="195"/>
    </location>
</feature>
<dbReference type="EMBL" id="LR899009">
    <property type="protein sequence ID" value="CAD7078445.1"/>
    <property type="molecule type" value="Genomic_DNA"/>
</dbReference>
<dbReference type="Pfam" id="PF16043">
    <property type="entry name" value="DUF4795"/>
    <property type="match status" value="1"/>
</dbReference>
<evidence type="ECO:0000256" key="1">
    <source>
        <dbReference type="SAM" id="Coils"/>
    </source>
</evidence>
<feature type="domain" description="DUF4795" evidence="3">
    <location>
        <begin position="339"/>
        <end position="519"/>
    </location>
</feature>
<dbReference type="OrthoDB" id="5981048at2759"/>
<sequence length="590" mass="67258">MESIDGEHAESAILTIEQLIDICLSPFHIDVNLLHALLRIIATKLNLQTVRIHLGSPGILAEINNILTKTRETFETYKIIEGGSKRPFKLSHCKLEKLEIPPDPPVEALYKLVRKAEDSKDFHRVTFFKDSPILQDVVSLTSRAQETGLTFAELLNLTKRLECCEIGIEKLTQLLQKLNVNYKELERSLHEISSLEHAAVKCLEDLDRRTNSSTQTDSSQQNKAHESGSKSAKDQEARKDLQRLSETTAGVIDQVNNMFGKMADFQIDMQKLHEENDLLKKAIQKSADSEKLDFCCKEICSLQKKMAINTDKIGDLVICSNKNLHKFKAVSDKLGELSKIRMLHQKVAELEEGSEKLYSEFETFTERYEQIKIIKADREELDYIFQCKADKEELQEFVTLELFNAIRHDLSNGIVQAFENIMETEVKWKKSEEQLRVKLNEKLDKSEKGPLAKMINDKVNFLQEKMNEVMGPRLDGKSAAVRTRALKDANCICCASEVDIICDNPLVPKLPPLRQTRKICPEPPDLRKRYCGGSHTIISPQKKIAQRRQAPMHVEADREPPELVEGINGMMYRVSKPECICGHKQHSKVL</sequence>
<dbReference type="InParanoid" id="A0A7R8UCV8"/>
<accession>A0A7R8UCV8</accession>
<dbReference type="PANTHER" id="PTHR47080">
    <property type="entry name" value="CHROMOSOME 16 OPEN READING FRAME 96"/>
    <property type="match status" value="1"/>
</dbReference>
<feature type="compositionally biased region" description="Low complexity" evidence="2">
    <location>
        <begin position="211"/>
        <end position="222"/>
    </location>
</feature>
<dbReference type="InterPro" id="IPR032013">
    <property type="entry name" value="DUF4795"/>
</dbReference>
<name>A0A7R8UCV8_HERIL</name>